<gene>
    <name evidence="1" type="ORF">GIL414_LOCUS36481</name>
</gene>
<dbReference type="AlphaFoldDB" id="A0A8S2Y6I0"/>
<comment type="caution">
    <text evidence="1">The sequence shown here is derived from an EMBL/GenBank/DDBJ whole genome shotgun (WGS) entry which is preliminary data.</text>
</comment>
<dbReference type="Gene3D" id="3.10.20.90">
    <property type="entry name" value="Phosphatidylinositol 3-kinase Catalytic Subunit, Chain A, domain 1"/>
    <property type="match status" value="1"/>
</dbReference>
<evidence type="ECO:0000313" key="1">
    <source>
        <dbReference type="EMBL" id="CAF4542479.1"/>
    </source>
</evidence>
<name>A0A8S2Y6I0_9BILA</name>
<sequence>MASIKINVKWNKDVLKDVEVDTSLPPTVLKAQLFSLTNVPT</sequence>
<reference evidence="1" key="1">
    <citation type="submission" date="2021-02" db="EMBL/GenBank/DDBJ databases">
        <authorList>
            <person name="Nowell W R."/>
        </authorList>
    </citation>
    <scope>NUCLEOTIDE SEQUENCE</scope>
</reference>
<dbReference type="InterPro" id="IPR029071">
    <property type="entry name" value="Ubiquitin-like_domsf"/>
</dbReference>
<evidence type="ECO:0000313" key="2">
    <source>
        <dbReference type="Proteomes" id="UP000681720"/>
    </source>
</evidence>
<dbReference type="SUPFAM" id="SSF54236">
    <property type="entry name" value="Ubiquitin-like"/>
    <property type="match status" value="1"/>
</dbReference>
<dbReference type="Proteomes" id="UP000681720">
    <property type="component" value="Unassembled WGS sequence"/>
</dbReference>
<dbReference type="EMBL" id="CAJOBJ010090948">
    <property type="protein sequence ID" value="CAF4542479.1"/>
    <property type="molecule type" value="Genomic_DNA"/>
</dbReference>
<proteinExistence type="predicted"/>
<protein>
    <submittedName>
        <fullName evidence="1">Uncharacterized protein</fullName>
    </submittedName>
</protein>
<organism evidence="1 2">
    <name type="scientific">Rotaria magnacalcarata</name>
    <dbReference type="NCBI Taxonomy" id="392030"/>
    <lineage>
        <taxon>Eukaryota</taxon>
        <taxon>Metazoa</taxon>
        <taxon>Spiralia</taxon>
        <taxon>Gnathifera</taxon>
        <taxon>Rotifera</taxon>
        <taxon>Eurotatoria</taxon>
        <taxon>Bdelloidea</taxon>
        <taxon>Philodinida</taxon>
        <taxon>Philodinidae</taxon>
        <taxon>Rotaria</taxon>
    </lineage>
</organism>
<accession>A0A8S2Y6I0</accession>
<feature type="non-terminal residue" evidence="1">
    <location>
        <position position="1"/>
    </location>
</feature>